<dbReference type="Pfam" id="PF01156">
    <property type="entry name" value="IU_nuc_hydro"/>
    <property type="match status" value="1"/>
</dbReference>
<evidence type="ECO:0000313" key="5">
    <source>
        <dbReference type="Proteomes" id="UP001329313"/>
    </source>
</evidence>
<keyword evidence="2" id="KW-0326">Glycosidase</keyword>
<evidence type="ECO:0000256" key="2">
    <source>
        <dbReference type="ARBA" id="ARBA00023295"/>
    </source>
</evidence>
<dbReference type="InterPro" id="IPR036452">
    <property type="entry name" value="Ribo_hydro-like"/>
</dbReference>
<dbReference type="GO" id="GO:0005829">
    <property type="term" value="C:cytosol"/>
    <property type="evidence" value="ECO:0007669"/>
    <property type="project" value="TreeGrafter"/>
</dbReference>
<protein>
    <submittedName>
        <fullName evidence="4">Nucleoside hydrolase</fullName>
    </submittedName>
</protein>
<dbReference type="GO" id="GO:0006152">
    <property type="term" value="P:purine nucleoside catabolic process"/>
    <property type="evidence" value="ECO:0007669"/>
    <property type="project" value="TreeGrafter"/>
</dbReference>
<keyword evidence="1 4" id="KW-0378">Hydrolase</keyword>
<evidence type="ECO:0000256" key="1">
    <source>
        <dbReference type="ARBA" id="ARBA00022801"/>
    </source>
</evidence>
<sequence>MATPPNGRASAADRRYLLDCDTGIDDALALGYLLADNADALVAVTTVFGNVSVGQATQNTLDLLAIAGHADIPVHVGAASSLDGAFSGSAHRVHGANGFGGVELERSPVDASAESAPAAIVRLAHEHAGRLVIIAVGPLTNLAIALSLDPSIAELIDQVVIMGGAVLHPGNATPVGEANIWHDPEAAQRVLGSNLRVVLVPLDATMRQRLTAADAAELRAAPGRIPRLIGSALEHYLSFYTGVFGAPECALHDPLAVALAVGEEQVLRSARTTLAVDCSAGPARGMTVADLRTSYRGPVDREDEVNVVVLETAEGFGARLLQKLLTLP</sequence>
<dbReference type="PANTHER" id="PTHR12304:SF4">
    <property type="entry name" value="URIDINE NUCLEOSIDASE"/>
    <property type="match status" value="1"/>
</dbReference>
<dbReference type="AlphaFoldDB" id="A0AAU0MGR9"/>
<dbReference type="PANTHER" id="PTHR12304">
    <property type="entry name" value="INOSINE-URIDINE PREFERRING NUCLEOSIDE HYDROLASE"/>
    <property type="match status" value="1"/>
</dbReference>
<dbReference type="EMBL" id="CP137080">
    <property type="protein sequence ID" value="WOQ69433.1"/>
    <property type="molecule type" value="Genomic_DNA"/>
</dbReference>
<dbReference type="RefSeq" id="WP_330170557.1">
    <property type="nucleotide sequence ID" value="NZ_CP137080.1"/>
</dbReference>
<accession>A0AAU0MGR9</accession>
<reference evidence="4 5" key="1">
    <citation type="submission" date="2023-10" db="EMBL/GenBank/DDBJ databases">
        <title>Y20.</title>
        <authorList>
            <person name="Zhang G."/>
            <person name="Ding Y."/>
        </authorList>
    </citation>
    <scope>NUCLEOTIDE SEQUENCE [LARGE SCALE GENOMIC DNA]</scope>
    <source>
        <strain evidence="4 5">Y20</strain>
    </source>
</reference>
<proteinExistence type="predicted"/>
<dbReference type="SUPFAM" id="SSF53590">
    <property type="entry name" value="Nucleoside hydrolase"/>
    <property type="match status" value="1"/>
</dbReference>
<gene>
    <name evidence="4" type="ORF">RYJ27_12135</name>
</gene>
<dbReference type="InterPro" id="IPR001910">
    <property type="entry name" value="Inosine/uridine_hydrolase_dom"/>
</dbReference>
<keyword evidence="5" id="KW-1185">Reference proteome</keyword>
<dbReference type="GO" id="GO:0008477">
    <property type="term" value="F:purine nucleosidase activity"/>
    <property type="evidence" value="ECO:0007669"/>
    <property type="project" value="TreeGrafter"/>
</dbReference>
<feature type="domain" description="Inosine/uridine-preferring nucleoside hydrolase" evidence="3">
    <location>
        <begin position="17"/>
        <end position="308"/>
    </location>
</feature>
<dbReference type="Gene3D" id="3.90.245.10">
    <property type="entry name" value="Ribonucleoside hydrolase-like"/>
    <property type="match status" value="1"/>
</dbReference>
<name>A0AAU0MGR9_9MICO</name>
<evidence type="ECO:0000259" key="3">
    <source>
        <dbReference type="Pfam" id="PF01156"/>
    </source>
</evidence>
<organism evidence="4 5">
    <name type="scientific">Microbacterium limosum</name>
    <dbReference type="NCBI Taxonomy" id="3079935"/>
    <lineage>
        <taxon>Bacteria</taxon>
        <taxon>Bacillati</taxon>
        <taxon>Actinomycetota</taxon>
        <taxon>Actinomycetes</taxon>
        <taxon>Micrococcales</taxon>
        <taxon>Microbacteriaceae</taxon>
        <taxon>Microbacterium</taxon>
    </lineage>
</organism>
<evidence type="ECO:0000313" key="4">
    <source>
        <dbReference type="EMBL" id="WOQ69433.1"/>
    </source>
</evidence>
<dbReference type="Proteomes" id="UP001329313">
    <property type="component" value="Chromosome"/>
</dbReference>
<dbReference type="KEGG" id="mliy:RYJ27_12135"/>
<dbReference type="CDD" id="cd02650">
    <property type="entry name" value="nuc_hydro_CaPnhB"/>
    <property type="match status" value="1"/>
</dbReference>
<dbReference type="InterPro" id="IPR023186">
    <property type="entry name" value="IUNH"/>
</dbReference>